<protein>
    <recommendedName>
        <fullName evidence="3">SWIM-type domain-containing protein</fullName>
    </recommendedName>
</protein>
<dbReference type="HOGENOM" id="CLU_625802_0_0_1"/>
<organism evidence="4 5">
    <name type="scientific">Sphaerobolus stellatus (strain SS14)</name>
    <dbReference type="NCBI Taxonomy" id="990650"/>
    <lineage>
        <taxon>Eukaryota</taxon>
        <taxon>Fungi</taxon>
        <taxon>Dikarya</taxon>
        <taxon>Basidiomycota</taxon>
        <taxon>Agaricomycotina</taxon>
        <taxon>Agaricomycetes</taxon>
        <taxon>Phallomycetidae</taxon>
        <taxon>Geastrales</taxon>
        <taxon>Sphaerobolaceae</taxon>
        <taxon>Sphaerobolus</taxon>
    </lineage>
</organism>
<keyword evidence="5" id="KW-1185">Reference proteome</keyword>
<dbReference type="PANTHER" id="PTHR40465">
    <property type="entry name" value="CHROMOSOME 1, WHOLE GENOME SHOTGUN SEQUENCE"/>
    <property type="match status" value="1"/>
</dbReference>
<evidence type="ECO:0000256" key="2">
    <source>
        <dbReference type="SAM" id="Phobius"/>
    </source>
</evidence>
<dbReference type="PROSITE" id="PS50966">
    <property type="entry name" value="ZF_SWIM"/>
    <property type="match status" value="1"/>
</dbReference>
<dbReference type="EMBL" id="KN837141">
    <property type="protein sequence ID" value="KIJ40782.1"/>
    <property type="molecule type" value="Genomic_DNA"/>
</dbReference>
<accession>A0A0C9VH83</accession>
<name>A0A0C9VH83_SPHS4</name>
<keyword evidence="2" id="KW-0812">Transmembrane</keyword>
<evidence type="ECO:0000313" key="5">
    <source>
        <dbReference type="Proteomes" id="UP000054279"/>
    </source>
</evidence>
<keyword evidence="2" id="KW-0472">Membrane</keyword>
<feature type="transmembrane region" description="Helical" evidence="2">
    <location>
        <begin position="321"/>
        <end position="338"/>
    </location>
</feature>
<keyword evidence="1" id="KW-0479">Metal-binding</keyword>
<dbReference type="Proteomes" id="UP000054279">
    <property type="component" value="Unassembled WGS sequence"/>
</dbReference>
<reference evidence="4 5" key="1">
    <citation type="submission" date="2014-06" db="EMBL/GenBank/DDBJ databases">
        <title>Evolutionary Origins and Diversification of the Mycorrhizal Mutualists.</title>
        <authorList>
            <consortium name="DOE Joint Genome Institute"/>
            <consortium name="Mycorrhizal Genomics Consortium"/>
            <person name="Kohler A."/>
            <person name="Kuo A."/>
            <person name="Nagy L.G."/>
            <person name="Floudas D."/>
            <person name="Copeland A."/>
            <person name="Barry K.W."/>
            <person name="Cichocki N."/>
            <person name="Veneault-Fourrey C."/>
            <person name="LaButti K."/>
            <person name="Lindquist E.A."/>
            <person name="Lipzen A."/>
            <person name="Lundell T."/>
            <person name="Morin E."/>
            <person name="Murat C."/>
            <person name="Riley R."/>
            <person name="Ohm R."/>
            <person name="Sun H."/>
            <person name="Tunlid A."/>
            <person name="Henrissat B."/>
            <person name="Grigoriev I.V."/>
            <person name="Hibbett D.S."/>
            <person name="Martin F."/>
        </authorList>
    </citation>
    <scope>NUCLEOTIDE SEQUENCE [LARGE SCALE GENOMIC DNA]</scope>
    <source>
        <strain evidence="4 5">SS14</strain>
    </source>
</reference>
<evidence type="ECO:0000259" key="3">
    <source>
        <dbReference type="PROSITE" id="PS50966"/>
    </source>
</evidence>
<feature type="transmembrane region" description="Helical" evidence="2">
    <location>
        <begin position="344"/>
        <end position="363"/>
    </location>
</feature>
<feature type="transmembrane region" description="Helical" evidence="2">
    <location>
        <begin position="180"/>
        <end position="203"/>
    </location>
</feature>
<feature type="transmembrane region" description="Helical" evidence="2">
    <location>
        <begin position="215"/>
        <end position="236"/>
    </location>
</feature>
<dbReference type="OrthoDB" id="2803252at2759"/>
<dbReference type="GO" id="GO:0008270">
    <property type="term" value="F:zinc ion binding"/>
    <property type="evidence" value="ECO:0007669"/>
    <property type="project" value="UniProtKB-KW"/>
</dbReference>
<proteinExistence type="predicted"/>
<evidence type="ECO:0000313" key="4">
    <source>
        <dbReference type="EMBL" id="KIJ40782.1"/>
    </source>
</evidence>
<dbReference type="Pfam" id="PF20152">
    <property type="entry name" value="DUF6534"/>
    <property type="match status" value="1"/>
</dbReference>
<gene>
    <name evidence="4" type="ORF">M422DRAFT_256204</name>
</gene>
<keyword evidence="1" id="KW-0863">Zinc-finger</keyword>
<feature type="domain" description="SWIM-type" evidence="3">
    <location>
        <begin position="51"/>
        <end position="86"/>
    </location>
</feature>
<dbReference type="PANTHER" id="PTHR40465:SF1">
    <property type="entry name" value="DUF6534 DOMAIN-CONTAINING PROTEIN"/>
    <property type="match status" value="1"/>
</dbReference>
<evidence type="ECO:0000256" key="1">
    <source>
        <dbReference type="PROSITE-ProRule" id="PRU00325"/>
    </source>
</evidence>
<dbReference type="AlphaFoldDB" id="A0A0C9VH83"/>
<sequence>MRSHIHIGLGFNGYRLCKAEEEGKKLAENLILSDAEARIIIDSFTMDQISYNIKVDNCVITACSCPAYVQSALTCKHMFLAQRITTSNIRAQKAILPPATLVTQASTAEDQQQYKRVLLDKFRATIVSLNDDSLWRLLQSEESLYLVSRASLTQLPSLPVMSMQDPRFPVKVQVTFAGRYGAVLIATLINTFIYGIALIMSMQYFKLHAKKDLRVLKITVFVLTLLATLEVVFTGYELYDTFIIKSGNPDLLDEIVLSGFDLSNKRDIFQNFVSDRPARTIDNNPRSSHRTPCCVFHSHRSGLKRTDSLVNRLKIYAINRAIATSVCAFLTPFLYYFFSGTRYFLVPMLTNTHLYVISAVSILTSREGLRQEVNQAINFSDMGMNNTTSDVVNAKNRRPIIPSDFIQDKISSVFYGCHHKEYRARHPENNPRNAGFCS</sequence>
<keyword evidence="2" id="KW-1133">Transmembrane helix</keyword>
<dbReference type="InterPro" id="IPR007527">
    <property type="entry name" value="Znf_SWIM"/>
</dbReference>
<keyword evidence="1" id="KW-0862">Zinc</keyword>
<dbReference type="InterPro" id="IPR045339">
    <property type="entry name" value="DUF6534"/>
</dbReference>